<dbReference type="GO" id="GO:0016887">
    <property type="term" value="F:ATP hydrolysis activity"/>
    <property type="evidence" value="ECO:0007669"/>
    <property type="project" value="InterPro"/>
</dbReference>
<gene>
    <name evidence="6" type="ORF">SAMN04488094_10737</name>
</gene>
<dbReference type="Gene3D" id="3.40.50.300">
    <property type="entry name" value="P-loop containing nucleotide triphosphate hydrolases"/>
    <property type="match status" value="1"/>
</dbReference>
<feature type="domain" description="ABC transporter" evidence="5">
    <location>
        <begin position="21"/>
        <end position="253"/>
    </location>
</feature>
<dbReference type="GO" id="GO:0005524">
    <property type="term" value="F:ATP binding"/>
    <property type="evidence" value="ECO:0007669"/>
    <property type="project" value="UniProtKB-KW"/>
</dbReference>
<dbReference type="SMART" id="SM00382">
    <property type="entry name" value="AAA"/>
    <property type="match status" value="1"/>
</dbReference>
<keyword evidence="7" id="KW-1185">Reference proteome</keyword>
<evidence type="ECO:0000256" key="3">
    <source>
        <dbReference type="ARBA" id="ARBA00022741"/>
    </source>
</evidence>
<dbReference type="InterPro" id="IPR003439">
    <property type="entry name" value="ABC_transporter-like_ATP-bd"/>
</dbReference>
<dbReference type="CDD" id="cd03293">
    <property type="entry name" value="ABC_NrtD_SsuB_transporters"/>
    <property type="match status" value="1"/>
</dbReference>
<organism evidence="6 7">
    <name type="scientific">Tropicimonas isoalkanivorans</name>
    <dbReference type="NCBI Taxonomy" id="441112"/>
    <lineage>
        <taxon>Bacteria</taxon>
        <taxon>Pseudomonadati</taxon>
        <taxon>Pseudomonadota</taxon>
        <taxon>Alphaproteobacteria</taxon>
        <taxon>Rhodobacterales</taxon>
        <taxon>Roseobacteraceae</taxon>
        <taxon>Tropicimonas</taxon>
    </lineage>
</organism>
<accession>A0A1I1KQ75</accession>
<evidence type="ECO:0000313" key="6">
    <source>
        <dbReference type="EMBL" id="SFC62939.1"/>
    </source>
</evidence>
<evidence type="ECO:0000259" key="5">
    <source>
        <dbReference type="PROSITE" id="PS50893"/>
    </source>
</evidence>
<sequence>MTAMTNPQTDTATPATPDVLISSRHLTKIYPTRDGRGVRALDDVSFDVRDGEFISIVGRSGCGKSTLLKILSGLLDHTRGDITLNGRPIDGPDPDIGVVFQSPTLLPWLTITQNVLFPNKIRRNITPAVRERAQSLLATVGLDGFGDRYPKELSGGMQQRAGIVRALVQDPELLLMDEPFGALDAMTREQMNLEVLRIWEESRKTIIFVTHSIVESVFLSDRVFVMTPRPGRLAEVVDIDLPRPRTLDMINSDAFGSYSGWIRKLLEAEGDF</sequence>
<dbReference type="Pfam" id="PF00005">
    <property type="entry name" value="ABC_tran"/>
    <property type="match status" value="1"/>
</dbReference>
<keyword evidence="2" id="KW-0813">Transport</keyword>
<dbReference type="Proteomes" id="UP000198728">
    <property type="component" value="Unassembled WGS sequence"/>
</dbReference>
<dbReference type="EMBL" id="FOLG01000007">
    <property type="protein sequence ID" value="SFC62939.1"/>
    <property type="molecule type" value="Genomic_DNA"/>
</dbReference>
<comment type="similarity">
    <text evidence="1">Belongs to the ABC transporter superfamily.</text>
</comment>
<reference evidence="6 7" key="1">
    <citation type="submission" date="2016-10" db="EMBL/GenBank/DDBJ databases">
        <authorList>
            <person name="de Groot N.N."/>
        </authorList>
    </citation>
    <scope>NUCLEOTIDE SEQUENCE [LARGE SCALE GENOMIC DNA]</scope>
    <source>
        <strain evidence="6 7">DSM 19548</strain>
    </source>
</reference>
<name>A0A1I1KQ75_9RHOB</name>
<dbReference type="InterPro" id="IPR017871">
    <property type="entry name" value="ABC_transporter-like_CS"/>
</dbReference>
<dbReference type="InterPro" id="IPR050166">
    <property type="entry name" value="ABC_transporter_ATP-bind"/>
</dbReference>
<evidence type="ECO:0000313" key="7">
    <source>
        <dbReference type="Proteomes" id="UP000198728"/>
    </source>
</evidence>
<protein>
    <submittedName>
        <fullName evidence="6">NitT/TauT family transport system ATP-binding protein</fullName>
    </submittedName>
</protein>
<dbReference type="RefSeq" id="WP_245758834.1">
    <property type="nucleotide sequence ID" value="NZ_FOLG01000007.1"/>
</dbReference>
<dbReference type="PROSITE" id="PS00211">
    <property type="entry name" value="ABC_TRANSPORTER_1"/>
    <property type="match status" value="1"/>
</dbReference>
<keyword evidence="3" id="KW-0547">Nucleotide-binding</keyword>
<evidence type="ECO:0000256" key="1">
    <source>
        <dbReference type="ARBA" id="ARBA00005417"/>
    </source>
</evidence>
<evidence type="ECO:0000256" key="2">
    <source>
        <dbReference type="ARBA" id="ARBA00022448"/>
    </source>
</evidence>
<dbReference type="PANTHER" id="PTHR42788:SF13">
    <property type="entry name" value="ALIPHATIC SULFONATES IMPORT ATP-BINDING PROTEIN SSUB"/>
    <property type="match status" value="1"/>
</dbReference>
<keyword evidence="4 6" id="KW-0067">ATP-binding</keyword>
<proteinExistence type="inferred from homology"/>
<dbReference type="SUPFAM" id="SSF52540">
    <property type="entry name" value="P-loop containing nucleoside triphosphate hydrolases"/>
    <property type="match status" value="1"/>
</dbReference>
<dbReference type="PANTHER" id="PTHR42788">
    <property type="entry name" value="TAURINE IMPORT ATP-BINDING PROTEIN-RELATED"/>
    <property type="match status" value="1"/>
</dbReference>
<dbReference type="InterPro" id="IPR003593">
    <property type="entry name" value="AAA+_ATPase"/>
</dbReference>
<dbReference type="AlphaFoldDB" id="A0A1I1KQ75"/>
<evidence type="ECO:0000256" key="4">
    <source>
        <dbReference type="ARBA" id="ARBA00022840"/>
    </source>
</evidence>
<dbReference type="InterPro" id="IPR027417">
    <property type="entry name" value="P-loop_NTPase"/>
</dbReference>
<dbReference type="STRING" id="441112.SAMN04488094_10737"/>
<dbReference type="PROSITE" id="PS50893">
    <property type="entry name" value="ABC_TRANSPORTER_2"/>
    <property type="match status" value="1"/>
</dbReference>